<dbReference type="InterPro" id="IPR013341">
    <property type="entry name" value="Mandelate_racemase_N_dom"/>
</dbReference>
<protein>
    <submittedName>
        <fullName evidence="3">Mandelate racemase/muconate lactonizing enzyme family protein</fullName>
    </submittedName>
</protein>
<reference evidence="3" key="1">
    <citation type="submission" date="2019-09" db="EMBL/GenBank/DDBJ databases">
        <title>Characterisation of the sponge microbiome using genome-centric metagenomics.</title>
        <authorList>
            <person name="Engelberts J.P."/>
            <person name="Robbins S.J."/>
            <person name="De Goeij J.M."/>
            <person name="Aranda M."/>
            <person name="Bell S.C."/>
            <person name="Webster N.S."/>
        </authorList>
    </citation>
    <scope>NUCLEOTIDE SEQUENCE</scope>
    <source>
        <strain evidence="3">SB0661_bin_32</strain>
    </source>
</reference>
<dbReference type="InterPro" id="IPR029065">
    <property type="entry name" value="Enolase_C-like"/>
</dbReference>
<dbReference type="PANTHER" id="PTHR48080">
    <property type="entry name" value="D-GALACTONATE DEHYDRATASE-RELATED"/>
    <property type="match status" value="1"/>
</dbReference>
<dbReference type="EMBL" id="VXMH01000023">
    <property type="protein sequence ID" value="MYC94309.1"/>
    <property type="molecule type" value="Genomic_DNA"/>
</dbReference>
<dbReference type="InterPro" id="IPR029017">
    <property type="entry name" value="Enolase-like_N"/>
</dbReference>
<dbReference type="SFLD" id="SFLDS00001">
    <property type="entry name" value="Enolase"/>
    <property type="match status" value="1"/>
</dbReference>
<name>A0A6B1D452_9CHLR</name>
<keyword evidence="1" id="KW-0456">Lyase</keyword>
<accession>A0A6B1D452</accession>
<dbReference type="Gene3D" id="3.30.390.10">
    <property type="entry name" value="Enolase-like, N-terminal domain"/>
    <property type="match status" value="1"/>
</dbReference>
<dbReference type="InterPro" id="IPR036849">
    <property type="entry name" value="Enolase-like_C_sf"/>
</dbReference>
<dbReference type="InterPro" id="IPR013342">
    <property type="entry name" value="Mandelate_racemase_C"/>
</dbReference>
<dbReference type="InterPro" id="IPR034593">
    <property type="entry name" value="DgoD-like"/>
</dbReference>
<proteinExistence type="predicted"/>
<dbReference type="Pfam" id="PF13378">
    <property type="entry name" value="MR_MLE_C"/>
    <property type="match status" value="1"/>
</dbReference>
<dbReference type="AlphaFoldDB" id="A0A6B1D452"/>
<dbReference type="GO" id="GO:0016829">
    <property type="term" value="F:lyase activity"/>
    <property type="evidence" value="ECO:0007669"/>
    <property type="project" value="UniProtKB-KW"/>
</dbReference>
<organism evidence="3">
    <name type="scientific">Caldilineaceae bacterium SB0661_bin_32</name>
    <dbReference type="NCBI Taxonomy" id="2605255"/>
    <lineage>
        <taxon>Bacteria</taxon>
        <taxon>Bacillati</taxon>
        <taxon>Chloroflexota</taxon>
        <taxon>Caldilineae</taxon>
        <taxon>Caldilineales</taxon>
        <taxon>Caldilineaceae</taxon>
    </lineage>
</organism>
<dbReference type="SUPFAM" id="SSF54826">
    <property type="entry name" value="Enolase N-terminal domain-like"/>
    <property type="match status" value="1"/>
</dbReference>
<gene>
    <name evidence="3" type="ORF">F4X14_05000</name>
</gene>
<dbReference type="Pfam" id="PF02746">
    <property type="entry name" value="MR_MLE_N"/>
    <property type="match status" value="1"/>
</dbReference>
<evidence type="ECO:0000313" key="3">
    <source>
        <dbReference type="EMBL" id="MYC94309.1"/>
    </source>
</evidence>
<dbReference type="SFLD" id="SFLDG00179">
    <property type="entry name" value="mandelate_racemase"/>
    <property type="match status" value="1"/>
</dbReference>
<dbReference type="SUPFAM" id="SSF51604">
    <property type="entry name" value="Enolase C-terminal domain-like"/>
    <property type="match status" value="1"/>
</dbReference>
<dbReference type="PANTHER" id="PTHR48080:SF2">
    <property type="entry name" value="D-GALACTONATE DEHYDRATASE"/>
    <property type="match status" value="1"/>
</dbReference>
<dbReference type="SMART" id="SM00922">
    <property type="entry name" value="MR_MLE"/>
    <property type="match status" value="1"/>
</dbReference>
<comment type="caution">
    <text evidence="3">The sequence shown here is derived from an EMBL/GenBank/DDBJ whole genome shotgun (WGS) entry which is preliminary data.</text>
</comment>
<evidence type="ECO:0000259" key="2">
    <source>
        <dbReference type="SMART" id="SM00922"/>
    </source>
</evidence>
<evidence type="ECO:0000256" key="1">
    <source>
        <dbReference type="ARBA" id="ARBA00023239"/>
    </source>
</evidence>
<dbReference type="Gene3D" id="3.20.20.120">
    <property type="entry name" value="Enolase-like C-terminal domain"/>
    <property type="match status" value="1"/>
</dbReference>
<sequence>MLKVSVHSGLQLQSRNRKDVRAVKIVAISTLIVHVNHRGDWLHIVVETDAGIAGVGEASHNSNDALCAAAVEQFSQILEGEDPRKIARIRQMLRRKDGGRAYNTALSGLEQALWDVLAQSLGVPLHVLFGGAVRDRLRLYANINRHVRDRSPEGFARAARQAADEGFTAIKMAPFDELRHPYRYRTGPRADWRAGVERVRAVRKAIGDEVELAVDCHSRMEVSEAVVVGQELAELNLFWYEEPVAHTDPEGLAAVASRVPQPIASAESVFGVEGFRPFTAERCVDVIMPDVKHCGGILELNEIAAAARTRQVQVAPHNPAGPLSTAATAQAAATWPNFYILEFAWGEVDWRSELLTPPERIEEGHLVLSEEPGTGHRLNAKTVEAHRVSVAGSTDSSKVRFG</sequence>
<feature type="domain" description="Mandelate racemase/muconate lactonizing enzyme C-terminal" evidence="2">
    <location>
        <begin position="152"/>
        <end position="262"/>
    </location>
</feature>
<dbReference type="CDD" id="cd03316">
    <property type="entry name" value="MR_like"/>
    <property type="match status" value="1"/>
</dbReference>